<dbReference type="RefSeq" id="WP_189325578.1">
    <property type="nucleotide sequence ID" value="NZ_BMPQ01000023.1"/>
</dbReference>
<evidence type="ECO:0000313" key="2">
    <source>
        <dbReference type="EMBL" id="GGK97340.1"/>
    </source>
</evidence>
<comment type="caution">
    <text evidence="2">The sequence shown here is derived from an EMBL/GenBank/DDBJ whole genome shotgun (WGS) entry which is preliminary data.</text>
</comment>
<dbReference type="Gene3D" id="2.130.10.130">
    <property type="entry name" value="Integrin alpha, N-terminal"/>
    <property type="match status" value="1"/>
</dbReference>
<dbReference type="AlphaFoldDB" id="A0A917VLW9"/>
<dbReference type="InterPro" id="IPR028994">
    <property type="entry name" value="Integrin_alpha_N"/>
</dbReference>
<evidence type="ECO:0000256" key="1">
    <source>
        <dbReference type="ARBA" id="ARBA00022729"/>
    </source>
</evidence>
<dbReference type="SUPFAM" id="SSF69318">
    <property type="entry name" value="Integrin alpha N-terminal domain"/>
    <property type="match status" value="1"/>
</dbReference>
<dbReference type="Proteomes" id="UP000637788">
    <property type="component" value="Unassembled WGS sequence"/>
</dbReference>
<evidence type="ECO:0000313" key="3">
    <source>
        <dbReference type="Proteomes" id="UP000637788"/>
    </source>
</evidence>
<proteinExistence type="predicted"/>
<sequence>MKRDNHGDGISELVSNGTELRVYRGRDGGLSASDIVTVRPPASGTTRVLAVADFTGDERADLAVRTYLGEAKDTVAVYAGEKSGLVAAKPQVTFSTAEFLGMD</sequence>
<dbReference type="InterPro" id="IPR013517">
    <property type="entry name" value="FG-GAP"/>
</dbReference>
<name>A0A917VLW9_9ACTN</name>
<dbReference type="EMBL" id="BMPQ01000023">
    <property type="protein sequence ID" value="GGK97340.1"/>
    <property type="molecule type" value="Genomic_DNA"/>
</dbReference>
<keyword evidence="1" id="KW-0732">Signal</keyword>
<reference evidence="2" key="1">
    <citation type="journal article" date="2014" name="Int. J. Syst. Evol. Microbiol.">
        <title>Complete genome sequence of Corynebacterium casei LMG S-19264T (=DSM 44701T), isolated from a smear-ripened cheese.</title>
        <authorList>
            <consortium name="US DOE Joint Genome Institute (JGI-PGF)"/>
            <person name="Walter F."/>
            <person name="Albersmeier A."/>
            <person name="Kalinowski J."/>
            <person name="Ruckert C."/>
        </authorList>
    </citation>
    <scope>NUCLEOTIDE SEQUENCE</scope>
    <source>
        <strain evidence="2">JCM 3035</strain>
    </source>
</reference>
<keyword evidence="3" id="KW-1185">Reference proteome</keyword>
<accession>A0A917VLW9</accession>
<gene>
    <name evidence="2" type="ORF">GCM10010094_67760</name>
</gene>
<organism evidence="2 3">
    <name type="scientific">Streptomyces flaveus</name>
    <dbReference type="NCBI Taxonomy" id="66370"/>
    <lineage>
        <taxon>Bacteria</taxon>
        <taxon>Bacillati</taxon>
        <taxon>Actinomycetota</taxon>
        <taxon>Actinomycetes</taxon>
        <taxon>Kitasatosporales</taxon>
        <taxon>Streptomycetaceae</taxon>
        <taxon>Streptomyces</taxon>
        <taxon>Streptomyces aurantiacus group</taxon>
    </lineage>
</organism>
<reference evidence="2" key="2">
    <citation type="submission" date="2020-09" db="EMBL/GenBank/DDBJ databases">
        <authorList>
            <person name="Sun Q."/>
            <person name="Ohkuma M."/>
        </authorList>
    </citation>
    <scope>NUCLEOTIDE SEQUENCE</scope>
    <source>
        <strain evidence="2">JCM 3035</strain>
    </source>
</reference>
<evidence type="ECO:0008006" key="4">
    <source>
        <dbReference type="Google" id="ProtNLM"/>
    </source>
</evidence>
<protein>
    <recommendedName>
        <fullName evidence="4">VCBS repeat-containing protein</fullName>
    </recommendedName>
</protein>
<dbReference type="Pfam" id="PF13517">
    <property type="entry name" value="FG-GAP_3"/>
    <property type="match status" value="1"/>
</dbReference>